<comment type="caution">
    <text evidence="1">The sequence shown here is derived from an EMBL/GenBank/DDBJ whole genome shotgun (WGS) entry which is preliminary data.</text>
</comment>
<evidence type="ECO:0000313" key="2">
    <source>
        <dbReference type="Proteomes" id="UP000789920"/>
    </source>
</evidence>
<organism evidence="1 2">
    <name type="scientific">Racocetra persica</name>
    <dbReference type="NCBI Taxonomy" id="160502"/>
    <lineage>
        <taxon>Eukaryota</taxon>
        <taxon>Fungi</taxon>
        <taxon>Fungi incertae sedis</taxon>
        <taxon>Mucoromycota</taxon>
        <taxon>Glomeromycotina</taxon>
        <taxon>Glomeromycetes</taxon>
        <taxon>Diversisporales</taxon>
        <taxon>Gigasporaceae</taxon>
        <taxon>Racocetra</taxon>
    </lineage>
</organism>
<protein>
    <submittedName>
        <fullName evidence="1">26035_t:CDS:1</fullName>
    </submittedName>
</protein>
<accession>A0ACA9PWQ2</accession>
<proteinExistence type="predicted"/>
<gene>
    <name evidence="1" type="ORF">RPERSI_LOCUS11690</name>
</gene>
<reference evidence="1" key="1">
    <citation type="submission" date="2021-06" db="EMBL/GenBank/DDBJ databases">
        <authorList>
            <person name="Kallberg Y."/>
            <person name="Tangrot J."/>
            <person name="Rosling A."/>
        </authorList>
    </citation>
    <scope>NUCLEOTIDE SEQUENCE</scope>
    <source>
        <strain evidence="1">MA461A</strain>
    </source>
</reference>
<dbReference type="Proteomes" id="UP000789920">
    <property type="component" value="Unassembled WGS sequence"/>
</dbReference>
<sequence>IPQNYHEPFLNLINAQPELKEIELKYFKIKFDKDNIANIMPNLEVLSIKQSYGNPFGEVNNLQNLQRLELIDNDIELNRTMLKSKCISLKFLKIIEKELSNEVKEEIVFLLSLNYPNIMSLCYVTDNLI</sequence>
<dbReference type="EMBL" id="CAJVQC010024281">
    <property type="protein sequence ID" value="CAG8725889.1"/>
    <property type="molecule type" value="Genomic_DNA"/>
</dbReference>
<evidence type="ECO:0000313" key="1">
    <source>
        <dbReference type="EMBL" id="CAG8725889.1"/>
    </source>
</evidence>
<name>A0ACA9PWQ2_9GLOM</name>
<keyword evidence="2" id="KW-1185">Reference proteome</keyword>
<feature type="non-terminal residue" evidence="1">
    <location>
        <position position="1"/>
    </location>
</feature>